<evidence type="ECO:0000256" key="2">
    <source>
        <dbReference type="ARBA" id="ARBA00022737"/>
    </source>
</evidence>
<gene>
    <name evidence="10" type="primary">ZAT8</name>
    <name evidence="10" type="ORF">QJS10_CPA05g00951</name>
</gene>
<dbReference type="InterPro" id="IPR013087">
    <property type="entry name" value="Znf_C2H2_type"/>
</dbReference>
<feature type="compositionally biased region" description="Polar residues" evidence="8">
    <location>
        <begin position="60"/>
        <end position="70"/>
    </location>
</feature>
<feature type="domain" description="C2H2-type" evidence="9">
    <location>
        <begin position="180"/>
        <end position="202"/>
    </location>
</feature>
<dbReference type="Proteomes" id="UP001180020">
    <property type="component" value="Unassembled WGS sequence"/>
</dbReference>
<sequence length="310" mass="34191">MQGDEQHQSPTTVEEEVMEAANILIMLSRDHWPPAVSVPPDTSEGRPNEGDNDDDDNEQHMNTTHQSSSEAAPPRKRHKNSKSLPYICDRCGTAFASRNALAGHMSWHSRRECDASDREAAEALFLLSRADVSGNGEKSEEHKRLFRCFECDKDFDSFQALGGHRASHKRKCEPGSQSTHRCRKCGKCFPSGTALGGHMRAHYDLAKTKRKQRMWSAEAAAVSDDNVVPPLTPPQSIAAAGTVTEIARSLTRRPPLISTPPPPQALPCEAEAAVQEVVGDDQKEERDEQMQKKPLGFDLNHSPPPSPQTT</sequence>
<protein>
    <submittedName>
        <fullName evidence="10">Zinc finger protein ZAT8</fullName>
    </submittedName>
</protein>
<dbReference type="SMART" id="SM00355">
    <property type="entry name" value="ZnF_C2H2"/>
    <property type="match status" value="3"/>
</dbReference>
<feature type="region of interest" description="Disordered" evidence="8">
    <location>
        <begin position="31"/>
        <end position="81"/>
    </location>
</feature>
<dbReference type="PANTHER" id="PTHR45988:SF18">
    <property type="entry name" value="C2H2-TYPE ZINC FINGER FAMILY PROTEIN"/>
    <property type="match status" value="1"/>
</dbReference>
<reference evidence="10" key="1">
    <citation type="journal article" date="2023" name="Nat. Commun.">
        <title>Diploid and tetraploid genomes of Acorus and the evolution of monocots.</title>
        <authorList>
            <person name="Ma L."/>
            <person name="Liu K.W."/>
            <person name="Li Z."/>
            <person name="Hsiao Y.Y."/>
            <person name="Qi Y."/>
            <person name="Fu T."/>
            <person name="Tang G.D."/>
            <person name="Zhang D."/>
            <person name="Sun W.H."/>
            <person name="Liu D.K."/>
            <person name="Li Y."/>
            <person name="Chen G.Z."/>
            <person name="Liu X.D."/>
            <person name="Liao X.Y."/>
            <person name="Jiang Y.T."/>
            <person name="Yu X."/>
            <person name="Hao Y."/>
            <person name="Huang J."/>
            <person name="Zhao X.W."/>
            <person name="Ke S."/>
            <person name="Chen Y.Y."/>
            <person name="Wu W.L."/>
            <person name="Hsu J.L."/>
            <person name="Lin Y.F."/>
            <person name="Huang M.D."/>
            <person name="Li C.Y."/>
            <person name="Huang L."/>
            <person name="Wang Z.W."/>
            <person name="Zhao X."/>
            <person name="Zhong W.Y."/>
            <person name="Peng D.H."/>
            <person name="Ahmad S."/>
            <person name="Lan S."/>
            <person name="Zhang J.S."/>
            <person name="Tsai W.C."/>
            <person name="Van de Peer Y."/>
            <person name="Liu Z.J."/>
        </authorList>
    </citation>
    <scope>NUCLEOTIDE SEQUENCE</scope>
    <source>
        <strain evidence="10">CP</strain>
    </source>
</reference>
<evidence type="ECO:0000256" key="7">
    <source>
        <dbReference type="PROSITE-ProRule" id="PRU00042"/>
    </source>
</evidence>
<evidence type="ECO:0000313" key="11">
    <source>
        <dbReference type="Proteomes" id="UP001180020"/>
    </source>
</evidence>
<dbReference type="PROSITE" id="PS50157">
    <property type="entry name" value="ZINC_FINGER_C2H2_2"/>
    <property type="match status" value="3"/>
</dbReference>
<dbReference type="SUPFAM" id="SSF57667">
    <property type="entry name" value="beta-beta-alpha zinc fingers"/>
    <property type="match status" value="2"/>
</dbReference>
<evidence type="ECO:0000259" key="9">
    <source>
        <dbReference type="PROSITE" id="PS50157"/>
    </source>
</evidence>
<keyword evidence="1" id="KW-0479">Metal-binding</keyword>
<keyword evidence="11" id="KW-1185">Reference proteome</keyword>
<evidence type="ECO:0000256" key="4">
    <source>
        <dbReference type="ARBA" id="ARBA00022833"/>
    </source>
</evidence>
<feature type="domain" description="C2H2-type" evidence="9">
    <location>
        <begin position="86"/>
        <end position="113"/>
    </location>
</feature>
<keyword evidence="6" id="KW-0804">Transcription</keyword>
<dbReference type="GO" id="GO:0003700">
    <property type="term" value="F:DNA-binding transcription factor activity"/>
    <property type="evidence" value="ECO:0007669"/>
    <property type="project" value="InterPro"/>
</dbReference>
<proteinExistence type="predicted"/>
<dbReference type="Pfam" id="PF13912">
    <property type="entry name" value="zf-C2H2_6"/>
    <property type="match status" value="2"/>
</dbReference>
<dbReference type="Gene3D" id="3.30.160.60">
    <property type="entry name" value="Classic Zinc Finger"/>
    <property type="match status" value="2"/>
</dbReference>
<feature type="domain" description="C2H2-type" evidence="9">
    <location>
        <begin position="146"/>
        <end position="173"/>
    </location>
</feature>
<feature type="region of interest" description="Disordered" evidence="8">
    <location>
        <begin position="274"/>
        <end position="310"/>
    </location>
</feature>
<evidence type="ECO:0000256" key="6">
    <source>
        <dbReference type="ARBA" id="ARBA00023163"/>
    </source>
</evidence>
<evidence type="ECO:0000256" key="1">
    <source>
        <dbReference type="ARBA" id="ARBA00022723"/>
    </source>
</evidence>
<dbReference type="PANTHER" id="PTHR45988">
    <property type="entry name" value="C2H2 TYPE ZINC FINGER TRANSCRIPTION FACTOR FAMILY-RELATED"/>
    <property type="match status" value="1"/>
</dbReference>
<evidence type="ECO:0000256" key="8">
    <source>
        <dbReference type="SAM" id="MobiDB-lite"/>
    </source>
</evidence>
<keyword evidence="4" id="KW-0862">Zinc</keyword>
<dbReference type="Pfam" id="PF00096">
    <property type="entry name" value="zf-C2H2"/>
    <property type="match status" value="1"/>
</dbReference>
<dbReference type="EMBL" id="JAUJYO010000005">
    <property type="protein sequence ID" value="KAK1317931.1"/>
    <property type="molecule type" value="Genomic_DNA"/>
</dbReference>
<feature type="region of interest" description="Disordered" evidence="8">
    <location>
        <begin position="1"/>
        <end position="20"/>
    </location>
</feature>
<evidence type="ECO:0000313" key="10">
    <source>
        <dbReference type="EMBL" id="KAK1317931.1"/>
    </source>
</evidence>
<keyword evidence="2" id="KW-0677">Repeat</keyword>
<evidence type="ECO:0000256" key="3">
    <source>
        <dbReference type="ARBA" id="ARBA00022771"/>
    </source>
</evidence>
<dbReference type="AlphaFoldDB" id="A0AAV9EW03"/>
<name>A0AAV9EW03_ACOCL</name>
<dbReference type="InterPro" id="IPR044653">
    <property type="entry name" value="AZF1/2/3-like"/>
</dbReference>
<keyword evidence="3 7" id="KW-0863">Zinc-finger</keyword>
<reference evidence="10" key="2">
    <citation type="submission" date="2023-06" db="EMBL/GenBank/DDBJ databases">
        <authorList>
            <person name="Ma L."/>
            <person name="Liu K.-W."/>
            <person name="Li Z."/>
            <person name="Hsiao Y.-Y."/>
            <person name="Qi Y."/>
            <person name="Fu T."/>
            <person name="Tang G."/>
            <person name="Zhang D."/>
            <person name="Sun W.-H."/>
            <person name="Liu D.-K."/>
            <person name="Li Y."/>
            <person name="Chen G.-Z."/>
            <person name="Liu X.-D."/>
            <person name="Liao X.-Y."/>
            <person name="Jiang Y.-T."/>
            <person name="Yu X."/>
            <person name="Hao Y."/>
            <person name="Huang J."/>
            <person name="Zhao X.-W."/>
            <person name="Ke S."/>
            <person name="Chen Y.-Y."/>
            <person name="Wu W.-L."/>
            <person name="Hsu J.-L."/>
            <person name="Lin Y.-F."/>
            <person name="Huang M.-D."/>
            <person name="Li C.-Y."/>
            <person name="Huang L."/>
            <person name="Wang Z.-W."/>
            <person name="Zhao X."/>
            <person name="Zhong W.-Y."/>
            <person name="Peng D.-H."/>
            <person name="Ahmad S."/>
            <person name="Lan S."/>
            <person name="Zhang J.-S."/>
            <person name="Tsai W.-C."/>
            <person name="Van De Peer Y."/>
            <person name="Liu Z.-J."/>
        </authorList>
    </citation>
    <scope>NUCLEOTIDE SEQUENCE</scope>
    <source>
        <strain evidence="10">CP</strain>
        <tissue evidence="10">Leaves</tissue>
    </source>
</reference>
<evidence type="ECO:0000256" key="5">
    <source>
        <dbReference type="ARBA" id="ARBA00023015"/>
    </source>
</evidence>
<accession>A0AAV9EW03</accession>
<dbReference type="GO" id="GO:0000976">
    <property type="term" value="F:transcription cis-regulatory region binding"/>
    <property type="evidence" value="ECO:0007669"/>
    <property type="project" value="TreeGrafter"/>
</dbReference>
<organism evidence="10 11">
    <name type="scientific">Acorus calamus</name>
    <name type="common">Sweet flag</name>
    <dbReference type="NCBI Taxonomy" id="4465"/>
    <lineage>
        <taxon>Eukaryota</taxon>
        <taxon>Viridiplantae</taxon>
        <taxon>Streptophyta</taxon>
        <taxon>Embryophyta</taxon>
        <taxon>Tracheophyta</taxon>
        <taxon>Spermatophyta</taxon>
        <taxon>Magnoliopsida</taxon>
        <taxon>Liliopsida</taxon>
        <taxon>Acoraceae</taxon>
        <taxon>Acorus</taxon>
    </lineage>
</organism>
<dbReference type="InterPro" id="IPR036236">
    <property type="entry name" value="Znf_C2H2_sf"/>
</dbReference>
<comment type="caution">
    <text evidence="10">The sequence shown here is derived from an EMBL/GenBank/DDBJ whole genome shotgun (WGS) entry which is preliminary data.</text>
</comment>
<feature type="compositionally biased region" description="Basic and acidic residues" evidence="8">
    <location>
        <begin position="280"/>
        <end position="291"/>
    </location>
</feature>
<dbReference type="GO" id="GO:0005634">
    <property type="term" value="C:nucleus"/>
    <property type="evidence" value="ECO:0007669"/>
    <property type="project" value="TreeGrafter"/>
</dbReference>
<dbReference type="PROSITE" id="PS00028">
    <property type="entry name" value="ZINC_FINGER_C2H2_1"/>
    <property type="match status" value="3"/>
</dbReference>
<keyword evidence="5" id="KW-0805">Transcription regulation</keyword>
<dbReference type="GO" id="GO:0008270">
    <property type="term" value="F:zinc ion binding"/>
    <property type="evidence" value="ECO:0007669"/>
    <property type="project" value="UniProtKB-KW"/>
</dbReference>